<dbReference type="AlphaFoldDB" id="Q8RV58"/>
<name>Q8RV58_ORYSJ</name>
<sequence>MSLVHDHLTSGALSGSRQQHIRVPGPAVPPRATRLDRALGCRASAPNRQSSRRRGAGLWLPPFPKPKRTIRARARARAPCFGLFLPGECGIRRVALRSTDTDPAPDHPRAVNVNAITTRAAGRLIRSNTKSEQGKKKRGVESLRRADETRADHHPTHGVAVGERGRGKSTDSASRLDACVAHDLAVSVSRIGGCGGA</sequence>
<feature type="region of interest" description="Disordered" evidence="1">
    <location>
        <begin position="125"/>
        <end position="171"/>
    </location>
</feature>
<gene>
    <name evidence="2" type="primary">OSJNBb0008G24.29</name>
</gene>
<accession>Q8RV58</accession>
<protein>
    <submittedName>
        <fullName evidence="2">OSJNBb0008G24.29 protein</fullName>
    </submittedName>
</protein>
<organism evidence="2">
    <name type="scientific">Oryza sativa subsp. japonica</name>
    <name type="common">Rice</name>
    <dbReference type="NCBI Taxonomy" id="39947"/>
    <lineage>
        <taxon>Eukaryota</taxon>
        <taxon>Viridiplantae</taxon>
        <taxon>Streptophyta</taxon>
        <taxon>Embryophyta</taxon>
        <taxon>Tracheophyta</taxon>
        <taxon>Spermatophyta</taxon>
        <taxon>Magnoliopsida</taxon>
        <taxon>Liliopsida</taxon>
        <taxon>Poales</taxon>
        <taxon>Poaceae</taxon>
        <taxon>BOP clade</taxon>
        <taxon>Oryzoideae</taxon>
        <taxon>Oryzeae</taxon>
        <taxon>Oryzinae</taxon>
        <taxon>Oryza</taxon>
        <taxon>Oryza sativa</taxon>
    </lineage>
</organism>
<proteinExistence type="predicted"/>
<feature type="compositionally biased region" description="Basic and acidic residues" evidence="1">
    <location>
        <begin position="139"/>
        <end position="155"/>
    </location>
</feature>
<dbReference type="EMBL" id="AP003566">
    <property type="protein sequence ID" value="BAB86557.1"/>
    <property type="molecule type" value="Genomic_DNA"/>
</dbReference>
<feature type="region of interest" description="Disordered" evidence="1">
    <location>
        <begin position="1"/>
        <end position="62"/>
    </location>
</feature>
<evidence type="ECO:0000313" key="2">
    <source>
        <dbReference type="EMBL" id="BAB86557.1"/>
    </source>
</evidence>
<reference evidence="2" key="1">
    <citation type="submission" date="2001-05" db="EMBL/GenBank/DDBJ databases">
        <title>Oryza sativa (japonica cultivar-group) genomic DNA, chromosome 1, BAC clone:OSJNBb0008G24.</title>
        <authorList>
            <person name="Sasaki T."/>
            <person name="Matsumoto T."/>
            <person name="Yamamoto K."/>
        </authorList>
    </citation>
    <scope>NUCLEOTIDE SEQUENCE</scope>
</reference>
<evidence type="ECO:0000256" key="1">
    <source>
        <dbReference type="SAM" id="MobiDB-lite"/>
    </source>
</evidence>